<name>A0A412ISN7_9FIRM</name>
<dbReference type="Proteomes" id="UP000283295">
    <property type="component" value="Unassembled WGS sequence"/>
</dbReference>
<accession>A0A412ISN7</accession>
<sequence length="76" mass="8425">MGNTFREVQCFKCGHIFMWQKDGIEYQSEYRLESTSELLGIAACPKCGTDMLVVPHVLDGISKDSKGIVESGIRGI</sequence>
<comment type="caution">
    <text evidence="1">The sequence shown here is derived from an EMBL/GenBank/DDBJ whole genome shotgun (WGS) entry which is preliminary data.</text>
</comment>
<gene>
    <name evidence="1" type="ORF">DWX94_05845</name>
</gene>
<evidence type="ECO:0000313" key="2">
    <source>
        <dbReference type="Proteomes" id="UP000283295"/>
    </source>
</evidence>
<reference evidence="1 2" key="1">
    <citation type="submission" date="2018-08" db="EMBL/GenBank/DDBJ databases">
        <title>A genome reference for cultivated species of the human gut microbiota.</title>
        <authorList>
            <person name="Zou Y."/>
            <person name="Xue W."/>
            <person name="Luo G."/>
        </authorList>
    </citation>
    <scope>NUCLEOTIDE SEQUENCE [LARGE SCALE GENOMIC DNA]</scope>
    <source>
        <strain evidence="1 2">AF22-21</strain>
    </source>
</reference>
<organism evidence="1 2">
    <name type="scientific">Coprococcus eutactus</name>
    <dbReference type="NCBI Taxonomy" id="33043"/>
    <lineage>
        <taxon>Bacteria</taxon>
        <taxon>Bacillati</taxon>
        <taxon>Bacillota</taxon>
        <taxon>Clostridia</taxon>
        <taxon>Lachnospirales</taxon>
        <taxon>Lachnospiraceae</taxon>
        <taxon>Coprococcus</taxon>
    </lineage>
</organism>
<dbReference type="OrthoDB" id="2055570at2"/>
<dbReference type="AlphaFoldDB" id="A0A412ISN7"/>
<dbReference type="EMBL" id="QRVK01000010">
    <property type="protein sequence ID" value="RGS43122.1"/>
    <property type="molecule type" value="Genomic_DNA"/>
</dbReference>
<protein>
    <submittedName>
        <fullName evidence="1">Uncharacterized protein</fullName>
    </submittedName>
</protein>
<evidence type="ECO:0000313" key="1">
    <source>
        <dbReference type="EMBL" id="RGS43122.1"/>
    </source>
</evidence>
<proteinExistence type="predicted"/>